<dbReference type="Ensembl" id="ENSPNAT00000057479.1">
    <property type="protein sequence ID" value="ENSPNAP00000082911.1"/>
    <property type="gene ID" value="ENSPNAG00000030759.1"/>
</dbReference>
<feature type="domain" description="Ig-like" evidence="3">
    <location>
        <begin position="284"/>
        <end position="373"/>
    </location>
</feature>
<evidence type="ECO:0000256" key="2">
    <source>
        <dbReference type="SAM" id="Phobius"/>
    </source>
</evidence>
<feature type="domain" description="Ig-like" evidence="3">
    <location>
        <begin position="116"/>
        <end position="182"/>
    </location>
</feature>
<dbReference type="SUPFAM" id="SSF48726">
    <property type="entry name" value="Immunoglobulin"/>
    <property type="match status" value="4"/>
</dbReference>
<evidence type="ECO:0000256" key="1">
    <source>
        <dbReference type="ARBA" id="ARBA00023319"/>
    </source>
</evidence>
<keyword evidence="2" id="KW-0812">Transmembrane</keyword>
<dbReference type="Proteomes" id="UP001501920">
    <property type="component" value="Chromosome 17"/>
</dbReference>
<keyword evidence="2" id="KW-1133">Transmembrane helix</keyword>
<dbReference type="GeneTree" id="ENSGT00990000204053"/>
<dbReference type="Gene3D" id="2.60.40.10">
    <property type="entry name" value="Immunoglobulins"/>
    <property type="match status" value="4"/>
</dbReference>
<dbReference type="AlphaFoldDB" id="A0AAR2KCM5"/>
<dbReference type="InterPro" id="IPR013783">
    <property type="entry name" value="Ig-like_fold"/>
</dbReference>
<protein>
    <recommendedName>
        <fullName evidence="3">Ig-like domain-containing protein</fullName>
    </recommendedName>
</protein>
<accession>A0AAR2KCM5</accession>
<dbReference type="Ensembl" id="ENSPNAT00000071863.1">
    <property type="protein sequence ID" value="ENSPNAP00000060197.1"/>
    <property type="gene ID" value="ENSPNAG00000030759.1"/>
</dbReference>
<dbReference type="PROSITE" id="PS50835">
    <property type="entry name" value="IG_LIKE"/>
    <property type="match status" value="3"/>
</dbReference>
<dbReference type="Pfam" id="PF00047">
    <property type="entry name" value="ig"/>
    <property type="match status" value="1"/>
</dbReference>
<dbReference type="InterPro" id="IPR036179">
    <property type="entry name" value="Ig-like_dom_sf"/>
</dbReference>
<feature type="domain" description="Ig-like" evidence="3">
    <location>
        <begin position="14"/>
        <end position="105"/>
    </location>
</feature>
<dbReference type="InterPro" id="IPR003599">
    <property type="entry name" value="Ig_sub"/>
</dbReference>
<name>A0AAR2KCM5_PYGNA</name>
<feature type="transmembrane region" description="Helical" evidence="2">
    <location>
        <begin position="371"/>
        <end position="393"/>
    </location>
</feature>
<dbReference type="InterPro" id="IPR013151">
    <property type="entry name" value="Immunoglobulin_dom"/>
</dbReference>
<reference evidence="4 5" key="1">
    <citation type="submission" date="2020-10" db="EMBL/GenBank/DDBJ databases">
        <title>Pygocentrus nattereri (red-bellied piranha) genome, fPygNat1, primary haplotype.</title>
        <authorList>
            <person name="Myers G."/>
            <person name="Meyer A."/>
            <person name="Karagic N."/>
            <person name="Pippel M."/>
            <person name="Winkler S."/>
            <person name="Tracey A."/>
            <person name="Wood J."/>
            <person name="Formenti G."/>
            <person name="Howe K."/>
            <person name="Fedrigo O."/>
            <person name="Jarvis E.D."/>
        </authorList>
    </citation>
    <scope>NUCLEOTIDE SEQUENCE [LARGE SCALE GENOMIC DNA]</scope>
</reference>
<evidence type="ECO:0000259" key="3">
    <source>
        <dbReference type="PROSITE" id="PS50835"/>
    </source>
</evidence>
<proteinExistence type="predicted"/>
<dbReference type="Pfam" id="PF13895">
    <property type="entry name" value="Ig_2"/>
    <property type="match status" value="1"/>
</dbReference>
<keyword evidence="5" id="KW-1185">Reference proteome</keyword>
<organism evidence="4 5">
    <name type="scientific">Pygocentrus nattereri</name>
    <name type="common">Red-bellied piranha</name>
    <dbReference type="NCBI Taxonomy" id="42514"/>
    <lineage>
        <taxon>Eukaryota</taxon>
        <taxon>Metazoa</taxon>
        <taxon>Chordata</taxon>
        <taxon>Craniata</taxon>
        <taxon>Vertebrata</taxon>
        <taxon>Euteleostomi</taxon>
        <taxon>Actinopterygii</taxon>
        <taxon>Neopterygii</taxon>
        <taxon>Teleostei</taxon>
        <taxon>Ostariophysi</taxon>
        <taxon>Characiformes</taxon>
        <taxon>Characoidei</taxon>
        <taxon>Pygocentrus</taxon>
    </lineage>
</organism>
<sequence length="473" mass="52597">MSCRPQTVCALRESAVHLICSYSPTIKPQQIFWFSPKERAKWRNEDDPEDLALDSDYAGRVRYTDTQSGSTLTITDLRERDSGEYQLMVITGGGERSKSSAFRLTVTDLQVRVDPDTVQPRKLTCITSCALTSASYYWSKNGGRISGKTNQSTRVSSSDPGSYSCSVVTGSHEIYSSSVCIFGENCWNVSYSDRRLCAVEGSSVDFLCTYSHPSHLTVNEAFWHYEPGTNPKDLSLDERFAGRVEFLGDKQGNCSLRMRDVRKNDSGEYHFRFVTNTEAFFGKPGVILNVTDLQVSSGPSSPSQSQTITLSCSSTCTVPNNPTYIWSKNREPVTNKPTKYNKLYLESASSEDIRQYSCALGSREGLERSEMLMLIAVTIVAVIVIVIIIGSVWKCFVVRRRRTAERDMAVQTPKPGDDTYTALNPVTMSSSDYDTLTNVTGAPSDTYSTLNPATLASDYDTLTHCTGSRNNWR</sequence>
<keyword evidence="2" id="KW-0472">Membrane</keyword>
<dbReference type="InterPro" id="IPR007110">
    <property type="entry name" value="Ig-like_dom"/>
</dbReference>
<reference evidence="4" key="2">
    <citation type="submission" date="2025-05" db="UniProtKB">
        <authorList>
            <consortium name="Ensembl"/>
        </authorList>
    </citation>
    <scope>IDENTIFICATION</scope>
</reference>
<evidence type="ECO:0000313" key="4">
    <source>
        <dbReference type="Ensembl" id="ENSPNAP00000060197.1"/>
    </source>
</evidence>
<dbReference type="PANTHER" id="PTHR46013:SF4">
    <property type="entry name" value="B-CELL RECEPTOR CD22-RELATED"/>
    <property type="match status" value="1"/>
</dbReference>
<dbReference type="Pfam" id="PF07686">
    <property type="entry name" value="V-set"/>
    <property type="match status" value="1"/>
</dbReference>
<dbReference type="PANTHER" id="PTHR46013">
    <property type="entry name" value="VASCULAR CELL ADHESION MOLECULE 1"/>
    <property type="match status" value="1"/>
</dbReference>
<dbReference type="InterPro" id="IPR013106">
    <property type="entry name" value="Ig_V-set"/>
</dbReference>
<keyword evidence="1" id="KW-0393">Immunoglobulin domain</keyword>
<dbReference type="SMART" id="SM00409">
    <property type="entry name" value="IG"/>
    <property type="match status" value="3"/>
</dbReference>
<evidence type="ECO:0000313" key="5">
    <source>
        <dbReference type="Proteomes" id="UP001501920"/>
    </source>
</evidence>